<feature type="region of interest" description="Disordered" evidence="11">
    <location>
        <begin position="111"/>
        <end position="165"/>
    </location>
</feature>
<gene>
    <name evidence="14" type="primary">LOC108559538</name>
</gene>
<dbReference type="Gene3D" id="1.10.10.1440">
    <property type="entry name" value="PHAX RNA-binding domain"/>
    <property type="match status" value="1"/>
</dbReference>
<keyword evidence="7" id="KW-0694">RNA-binding</keyword>
<keyword evidence="9" id="KW-0539">Nucleus</keyword>
<keyword evidence="13" id="KW-1185">Reference proteome</keyword>
<keyword evidence="6" id="KW-0963">Cytoplasm</keyword>
<evidence type="ECO:0000256" key="9">
    <source>
        <dbReference type="ARBA" id="ARBA00023242"/>
    </source>
</evidence>
<feature type="compositionally biased region" description="Basic residues" evidence="11">
    <location>
        <begin position="150"/>
        <end position="159"/>
    </location>
</feature>
<evidence type="ECO:0000259" key="12">
    <source>
        <dbReference type="Pfam" id="PF10258"/>
    </source>
</evidence>
<dbReference type="InterPro" id="IPR038092">
    <property type="entry name" value="PHAX_RNA-binding_sf"/>
</dbReference>
<evidence type="ECO:0000256" key="10">
    <source>
        <dbReference type="ARBA" id="ARBA00030834"/>
    </source>
</evidence>
<evidence type="ECO:0000256" key="1">
    <source>
        <dbReference type="ARBA" id="ARBA00004123"/>
    </source>
</evidence>
<organism evidence="13 14">
    <name type="scientific">Nicrophorus vespilloides</name>
    <name type="common">Boreal carrion beetle</name>
    <dbReference type="NCBI Taxonomy" id="110193"/>
    <lineage>
        <taxon>Eukaryota</taxon>
        <taxon>Metazoa</taxon>
        <taxon>Ecdysozoa</taxon>
        <taxon>Arthropoda</taxon>
        <taxon>Hexapoda</taxon>
        <taxon>Insecta</taxon>
        <taxon>Pterygota</taxon>
        <taxon>Neoptera</taxon>
        <taxon>Endopterygota</taxon>
        <taxon>Coleoptera</taxon>
        <taxon>Polyphaga</taxon>
        <taxon>Staphyliniformia</taxon>
        <taxon>Silphidae</taxon>
        <taxon>Nicrophorinae</taxon>
        <taxon>Nicrophorus</taxon>
    </lineage>
</organism>
<name>A0ABM1MCP0_NICVS</name>
<dbReference type="PANTHER" id="PTHR13135">
    <property type="entry name" value="CYTOSOLIC RESINIFERATOXIN BINDING PROTEIN RBP-26"/>
    <property type="match status" value="1"/>
</dbReference>
<evidence type="ECO:0000313" key="14">
    <source>
        <dbReference type="RefSeq" id="XP_017772340.1"/>
    </source>
</evidence>
<feature type="region of interest" description="Disordered" evidence="11">
    <location>
        <begin position="1"/>
        <end position="63"/>
    </location>
</feature>
<dbReference type="InterPro" id="IPR019385">
    <property type="entry name" value="PHAX_RNA-binding_domain"/>
</dbReference>
<protein>
    <recommendedName>
        <fullName evidence="4">Phosphorylated adapter RNA export protein</fullName>
    </recommendedName>
    <alternativeName>
        <fullName evidence="10">RNA U small nuclear RNA export adapter protein</fullName>
    </alternativeName>
</protein>
<evidence type="ECO:0000256" key="4">
    <source>
        <dbReference type="ARBA" id="ARBA00016856"/>
    </source>
</evidence>
<sequence>MELEELYKPLERPANYSGENSRFPPVIDSESEDGEVFSSTDSDSDAPVKVKKPKIPIRPKKENKLKQKKYNVWSTRIHEDLLSDTLNSCAVSYRDRSRNVESYDYTLSASYRDNKERNKKDVENVKERKNNKRTRSDVNNQNIRSVGRKEKQRKNKIQPRHLPNLNSMDCSDEEFATDLANKLCEEKESLILTIVKVAGKEKTNRIFKETQRIEREGGMFILNNTRRRTSGGVFLLLVKHDNELTKDQLNIIFEEDRLKAKEELKMKKKNKFDKMKNKITAETNLPELLSRAESFSKFNKNKWAESDQDDVVNPPPTPETDGHADSGDGMDIPNVDGRKLDSYDDDFLDVNAGNDMDLF</sequence>
<reference evidence="14" key="1">
    <citation type="submission" date="2025-08" db="UniProtKB">
        <authorList>
            <consortium name="RefSeq"/>
        </authorList>
    </citation>
    <scope>IDENTIFICATION</scope>
    <source>
        <tissue evidence="14">Whole Larva</tissue>
    </source>
</reference>
<dbReference type="GeneID" id="108559538"/>
<feature type="region of interest" description="Disordered" evidence="11">
    <location>
        <begin position="303"/>
        <end position="359"/>
    </location>
</feature>
<dbReference type="RefSeq" id="XP_017772340.1">
    <property type="nucleotide sequence ID" value="XM_017916851.1"/>
</dbReference>
<comment type="similarity">
    <text evidence="3">Belongs to the PHAX family.</text>
</comment>
<evidence type="ECO:0000313" key="13">
    <source>
        <dbReference type="Proteomes" id="UP000695000"/>
    </source>
</evidence>
<feature type="domain" description="Phosphorylated adapter RNA export protein RNA-binding" evidence="12">
    <location>
        <begin position="175"/>
        <end position="257"/>
    </location>
</feature>
<dbReference type="Pfam" id="PF10258">
    <property type="entry name" value="PHAX_RNA-bd"/>
    <property type="match status" value="1"/>
</dbReference>
<keyword evidence="5" id="KW-0813">Transport</keyword>
<evidence type="ECO:0000256" key="3">
    <source>
        <dbReference type="ARBA" id="ARBA00006094"/>
    </source>
</evidence>
<evidence type="ECO:0000256" key="5">
    <source>
        <dbReference type="ARBA" id="ARBA00022448"/>
    </source>
</evidence>
<evidence type="ECO:0000256" key="6">
    <source>
        <dbReference type="ARBA" id="ARBA00022490"/>
    </source>
</evidence>
<feature type="compositionally biased region" description="Basic and acidic residues" evidence="11">
    <location>
        <begin position="1"/>
        <end position="11"/>
    </location>
</feature>
<evidence type="ECO:0000256" key="11">
    <source>
        <dbReference type="SAM" id="MobiDB-lite"/>
    </source>
</evidence>
<dbReference type="Proteomes" id="UP000695000">
    <property type="component" value="Unplaced"/>
</dbReference>
<feature type="compositionally biased region" description="Basic residues" evidence="11">
    <location>
        <begin position="49"/>
        <end position="58"/>
    </location>
</feature>
<feature type="compositionally biased region" description="Basic and acidic residues" evidence="11">
    <location>
        <begin position="112"/>
        <end position="128"/>
    </location>
</feature>
<accession>A0ABM1MCP0</accession>
<dbReference type="PANTHER" id="PTHR13135:SF0">
    <property type="entry name" value="PHOSPHORYLATED ADAPTER RNA EXPORT PROTEIN"/>
    <property type="match status" value="1"/>
</dbReference>
<keyword evidence="8" id="KW-0653">Protein transport</keyword>
<evidence type="ECO:0000256" key="7">
    <source>
        <dbReference type="ARBA" id="ARBA00022884"/>
    </source>
</evidence>
<dbReference type="InterPro" id="IPR039047">
    <property type="entry name" value="PHAX"/>
</dbReference>
<evidence type="ECO:0000256" key="2">
    <source>
        <dbReference type="ARBA" id="ARBA00004496"/>
    </source>
</evidence>
<proteinExistence type="inferred from homology"/>
<evidence type="ECO:0000256" key="8">
    <source>
        <dbReference type="ARBA" id="ARBA00022927"/>
    </source>
</evidence>
<comment type="subcellular location">
    <subcellularLocation>
        <location evidence="2">Cytoplasm</location>
    </subcellularLocation>
    <subcellularLocation>
        <location evidence="1">Nucleus</location>
    </subcellularLocation>
</comment>